<sequence length="234" mass="26521">MSHSKKQHNMFDSAMDDEIYVTISLETPQTIALILTHMIPDRAPNILIQFPKEKRNTIAQRIATMEGVNQNTVNILLSKIQISLQGCLIKVISSRRPQKSIDGSSALAKMLAHTGDDATEDILKSLENTDQVSKIREAMFTFEDIMLIDDTNIQKYILKLPSVQDNLATAIKGLGEEVKDKFLRNMPDRIKNRVEKERQSLGKVRARVVREARKLILDEIRVLIESGQVQVEKS</sequence>
<dbReference type="InterPro" id="IPR032779">
    <property type="entry name" value="FliG_M"/>
</dbReference>
<dbReference type="Pfam" id="PF14841">
    <property type="entry name" value="FliG_M"/>
    <property type="match status" value="1"/>
</dbReference>
<dbReference type="GO" id="GO:0009288">
    <property type="term" value="C:bacterial-type flagellum"/>
    <property type="evidence" value="ECO:0007669"/>
    <property type="project" value="InterPro"/>
</dbReference>
<proteinExistence type="predicted"/>
<protein>
    <recommendedName>
        <fullName evidence="4">Flagellar motor switch protein FliG C-terminal domain-containing protein</fullName>
    </recommendedName>
</protein>
<dbReference type="InterPro" id="IPR023087">
    <property type="entry name" value="Flg_Motor_Flig_C"/>
</dbReference>
<gene>
    <name evidence="3" type="ORF">METZ01_LOCUS93937</name>
</gene>
<feature type="domain" description="Flagellar motor switch protein FliG middle" evidence="2">
    <location>
        <begin position="19"/>
        <end position="81"/>
    </location>
</feature>
<evidence type="ECO:0000259" key="1">
    <source>
        <dbReference type="Pfam" id="PF01706"/>
    </source>
</evidence>
<dbReference type="GO" id="GO:0071973">
    <property type="term" value="P:bacterial-type flagellum-dependent cell motility"/>
    <property type="evidence" value="ECO:0007669"/>
    <property type="project" value="InterPro"/>
</dbReference>
<organism evidence="3">
    <name type="scientific">marine metagenome</name>
    <dbReference type="NCBI Taxonomy" id="408172"/>
    <lineage>
        <taxon>unclassified sequences</taxon>
        <taxon>metagenomes</taxon>
        <taxon>ecological metagenomes</taxon>
    </lineage>
</organism>
<dbReference type="GO" id="GO:0006935">
    <property type="term" value="P:chemotaxis"/>
    <property type="evidence" value="ECO:0007669"/>
    <property type="project" value="InterPro"/>
</dbReference>
<dbReference type="SUPFAM" id="SSF48029">
    <property type="entry name" value="FliG"/>
    <property type="match status" value="1"/>
</dbReference>
<evidence type="ECO:0000259" key="2">
    <source>
        <dbReference type="Pfam" id="PF14841"/>
    </source>
</evidence>
<dbReference type="Gene3D" id="1.10.220.30">
    <property type="match status" value="2"/>
</dbReference>
<evidence type="ECO:0000313" key="3">
    <source>
        <dbReference type="EMBL" id="SVA41083.1"/>
    </source>
</evidence>
<dbReference type="GO" id="GO:0003774">
    <property type="term" value="F:cytoskeletal motor activity"/>
    <property type="evidence" value="ECO:0007669"/>
    <property type="project" value="InterPro"/>
</dbReference>
<reference evidence="3" key="1">
    <citation type="submission" date="2018-05" db="EMBL/GenBank/DDBJ databases">
        <authorList>
            <person name="Lanie J.A."/>
            <person name="Ng W.-L."/>
            <person name="Kazmierczak K.M."/>
            <person name="Andrzejewski T.M."/>
            <person name="Davidsen T.M."/>
            <person name="Wayne K.J."/>
            <person name="Tettelin H."/>
            <person name="Glass J.I."/>
            <person name="Rusch D."/>
            <person name="Podicherti R."/>
            <person name="Tsui H.-C.T."/>
            <person name="Winkler M.E."/>
        </authorList>
    </citation>
    <scope>NUCLEOTIDE SEQUENCE</scope>
</reference>
<dbReference type="PANTHER" id="PTHR30534:SF0">
    <property type="entry name" value="FLAGELLAR MOTOR SWITCH PROTEIN FLIG"/>
    <property type="match status" value="1"/>
</dbReference>
<feature type="domain" description="Flagellar motor switch protein FliG C-terminal" evidence="1">
    <location>
        <begin position="128"/>
        <end position="230"/>
    </location>
</feature>
<dbReference type="EMBL" id="UINC01009157">
    <property type="protein sequence ID" value="SVA41083.1"/>
    <property type="molecule type" value="Genomic_DNA"/>
</dbReference>
<name>A0A381VNL2_9ZZZZ</name>
<dbReference type="PANTHER" id="PTHR30534">
    <property type="entry name" value="FLAGELLAR MOTOR SWITCH PROTEIN FLIG"/>
    <property type="match status" value="1"/>
</dbReference>
<evidence type="ECO:0008006" key="4">
    <source>
        <dbReference type="Google" id="ProtNLM"/>
    </source>
</evidence>
<dbReference type="Pfam" id="PF01706">
    <property type="entry name" value="FliG_C"/>
    <property type="match status" value="1"/>
</dbReference>
<dbReference type="PRINTS" id="PR00954">
    <property type="entry name" value="FLGMOTORFLIG"/>
</dbReference>
<dbReference type="InterPro" id="IPR000090">
    <property type="entry name" value="Flg_Motor_Flig"/>
</dbReference>
<dbReference type="AlphaFoldDB" id="A0A381VNL2"/>
<accession>A0A381VNL2</accession>
<dbReference type="InterPro" id="IPR011002">
    <property type="entry name" value="FliG_a-hlx"/>
</dbReference>